<dbReference type="AlphaFoldDB" id="A0A5J4QNI4"/>
<evidence type="ECO:0000313" key="1">
    <source>
        <dbReference type="EMBL" id="KAA6322591.1"/>
    </source>
</evidence>
<proteinExistence type="predicted"/>
<protein>
    <submittedName>
        <fullName evidence="1">Uncharacterized protein</fullName>
    </submittedName>
</protein>
<sequence length="260" mass="26889">MERFTEAEIQEIAARAASIIRVSSKGVGELPVVSSLLNVLSLPALRFNGDIPEVVLAPIALLQQIASDSIATAIAAANAAATSANTATGKANTAATKADTATGNATTAINSIASSLALALAATNAANQAAALALARLQELDGFTEMVAQDLSLSPTRMELAYLQKITLGNSYVQYITAKLLPRYLPQNVLFLSAGGDSLQVDPASGKLTIAKTGKSYFHVIPMGKTSLYQTIAIEVLTPVCRKTGTGGIRLTSGGMIRIT</sequence>
<accession>A0A5J4QNI4</accession>
<name>A0A5J4QNI4_9ZZZZ</name>
<comment type="caution">
    <text evidence="1">The sequence shown here is derived from an EMBL/GenBank/DDBJ whole genome shotgun (WGS) entry which is preliminary data.</text>
</comment>
<dbReference type="EMBL" id="SNRY01003008">
    <property type="protein sequence ID" value="KAA6322591.1"/>
    <property type="molecule type" value="Genomic_DNA"/>
</dbReference>
<organism evidence="1">
    <name type="scientific">termite gut metagenome</name>
    <dbReference type="NCBI Taxonomy" id="433724"/>
    <lineage>
        <taxon>unclassified sequences</taxon>
        <taxon>metagenomes</taxon>
        <taxon>organismal metagenomes</taxon>
    </lineage>
</organism>
<reference evidence="1" key="1">
    <citation type="submission" date="2019-03" db="EMBL/GenBank/DDBJ databases">
        <title>Single cell metagenomics reveals metabolic interactions within the superorganism composed of flagellate Streblomastix strix and complex community of Bacteroidetes bacteria on its surface.</title>
        <authorList>
            <person name="Treitli S.C."/>
            <person name="Kolisko M."/>
            <person name="Husnik F."/>
            <person name="Keeling P."/>
            <person name="Hampl V."/>
        </authorList>
    </citation>
    <scope>NUCLEOTIDE SEQUENCE</scope>
    <source>
        <strain evidence="1">STM</strain>
    </source>
</reference>
<gene>
    <name evidence="1" type="ORF">EZS27_027881</name>
</gene>